<evidence type="ECO:0000313" key="4">
    <source>
        <dbReference type="EMBL" id="RZT93556.1"/>
    </source>
</evidence>
<dbReference type="NCBIfam" id="TIGR01845">
    <property type="entry name" value="outer_NodT"/>
    <property type="match status" value="1"/>
</dbReference>
<comment type="similarity">
    <text evidence="1 2">Belongs to the outer membrane factor (OMF) (TC 1.B.17) family.</text>
</comment>
<reference evidence="4 5" key="1">
    <citation type="submission" date="2019-02" db="EMBL/GenBank/DDBJ databases">
        <title>Genomic Encyclopedia of Type Strains, Phase IV (KMG-IV): sequencing the most valuable type-strain genomes for metagenomic binning, comparative biology and taxonomic classification.</title>
        <authorList>
            <person name="Goeker M."/>
        </authorList>
    </citation>
    <scope>NUCLEOTIDE SEQUENCE [LARGE SCALE GENOMIC DNA]</scope>
    <source>
        <strain evidence="4 5">DSM 28825</strain>
    </source>
</reference>
<organism evidence="4 5">
    <name type="scientific">Ancylomarina subtilis</name>
    <dbReference type="NCBI Taxonomy" id="1639035"/>
    <lineage>
        <taxon>Bacteria</taxon>
        <taxon>Pseudomonadati</taxon>
        <taxon>Bacteroidota</taxon>
        <taxon>Bacteroidia</taxon>
        <taxon>Marinilabiliales</taxon>
        <taxon>Marinifilaceae</taxon>
        <taxon>Ancylomarina</taxon>
    </lineage>
</organism>
<dbReference type="Proteomes" id="UP000293562">
    <property type="component" value="Unassembled WGS sequence"/>
</dbReference>
<dbReference type="InterPro" id="IPR003423">
    <property type="entry name" value="OMP_efflux"/>
</dbReference>
<gene>
    <name evidence="4" type="ORF">EV201_2727</name>
</gene>
<keyword evidence="2" id="KW-0472">Membrane</keyword>
<dbReference type="Gene3D" id="2.20.200.10">
    <property type="entry name" value="Outer membrane efflux proteins (OEP)"/>
    <property type="match status" value="1"/>
</dbReference>
<comment type="caution">
    <text evidence="4">The sequence shown here is derived from an EMBL/GenBank/DDBJ whole genome shotgun (WGS) entry which is preliminary data.</text>
</comment>
<dbReference type="PANTHER" id="PTHR30203:SF33">
    <property type="entry name" value="BLR4455 PROTEIN"/>
    <property type="match status" value="1"/>
</dbReference>
<dbReference type="GO" id="GO:0015562">
    <property type="term" value="F:efflux transmembrane transporter activity"/>
    <property type="evidence" value="ECO:0007669"/>
    <property type="project" value="InterPro"/>
</dbReference>
<evidence type="ECO:0000256" key="1">
    <source>
        <dbReference type="ARBA" id="ARBA00007613"/>
    </source>
</evidence>
<evidence type="ECO:0000256" key="3">
    <source>
        <dbReference type="SAM" id="Coils"/>
    </source>
</evidence>
<dbReference type="GO" id="GO:0005886">
    <property type="term" value="C:plasma membrane"/>
    <property type="evidence" value="ECO:0007669"/>
    <property type="project" value="UniProtKB-SubCell"/>
</dbReference>
<sequence>MSDDMVSLNQEALSSKSNYNQMQKKTIIYRLLLMLIVASSLQSCFVAKQYQRPEIETEDLYRDISTNDSTTLAQMPWEDLFTDSKLRTLIKTGLSDNLDLMMAIERVRASEAYYKQGKMGFLPSLSLGANGGKFEASDNSLSGVSAGGNGPSYENYQLTGSLSWEADIWGKIRSQKRATQASYLKSEAARRAVESTLVAKIASAYFQLIALDAQVELAKQTVANRTESLKTMQSLKAAARVTETAVKQTEAQLYSTQILLLDLERNVKLLENTMSLLLGKESGSIERGRLDDQVITVDLKTGFAAQLLRNRPDVMVAEYGLMNAFELRNVAHSNFYPSISLSASAGLESISFDNWFNTSSIFSNLVGNLTQPLFNKRKIRTQYEVSKAQQKEATYNFKRALLIAGKEVSDALYTYQIEKEKYEIRKHELQALTEAVSFSEELLNRGYANTTYLEVLTARSNALSSEINTIDSRFKQLNAVVELYQALGGGWK</sequence>
<dbReference type="Gene3D" id="1.20.1600.10">
    <property type="entry name" value="Outer membrane efflux proteins (OEP)"/>
    <property type="match status" value="1"/>
</dbReference>
<comment type="subcellular location">
    <subcellularLocation>
        <location evidence="2">Cell membrane</location>
        <topology evidence="2">Lipid-anchor</topology>
    </subcellularLocation>
</comment>
<dbReference type="InterPro" id="IPR010131">
    <property type="entry name" value="MdtP/NodT-like"/>
</dbReference>
<name>A0A4Q7V9U6_9BACT</name>
<protein>
    <submittedName>
        <fullName evidence="4">NodT family efflux transporter outer membrane factor (OMF) lipoprotein</fullName>
    </submittedName>
</protein>
<dbReference type="SUPFAM" id="SSF56954">
    <property type="entry name" value="Outer membrane efflux proteins (OEP)"/>
    <property type="match status" value="1"/>
</dbReference>
<feature type="coiled-coil region" evidence="3">
    <location>
        <begin position="232"/>
        <end position="280"/>
    </location>
</feature>
<proteinExistence type="inferred from homology"/>
<keyword evidence="2" id="KW-0564">Palmitate</keyword>
<dbReference type="Pfam" id="PF02321">
    <property type="entry name" value="OEP"/>
    <property type="match status" value="2"/>
</dbReference>
<dbReference type="PANTHER" id="PTHR30203">
    <property type="entry name" value="OUTER MEMBRANE CATION EFFLUX PROTEIN"/>
    <property type="match status" value="1"/>
</dbReference>
<dbReference type="EMBL" id="SHKN01000002">
    <property type="protein sequence ID" value="RZT93556.1"/>
    <property type="molecule type" value="Genomic_DNA"/>
</dbReference>
<keyword evidence="5" id="KW-1185">Reference proteome</keyword>
<dbReference type="AlphaFoldDB" id="A0A4Q7V9U6"/>
<keyword evidence="3" id="KW-0175">Coiled coil</keyword>
<accession>A0A4Q7V9U6</accession>
<keyword evidence="2" id="KW-1134">Transmembrane beta strand</keyword>
<evidence type="ECO:0000256" key="2">
    <source>
        <dbReference type="RuleBase" id="RU362097"/>
    </source>
</evidence>
<keyword evidence="2 4" id="KW-0449">Lipoprotein</keyword>
<evidence type="ECO:0000313" key="5">
    <source>
        <dbReference type="Proteomes" id="UP000293562"/>
    </source>
</evidence>
<keyword evidence="2" id="KW-0812">Transmembrane</keyword>